<proteinExistence type="inferred from homology"/>
<dbReference type="InterPro" id="IPR045059">
    <property type="entry name" value="Ribosomal_uL29_euk"/>
</dbReference>
<gene>
    <name evidence="4" type="ORF">ADUPG1_007749</name>
</gene>
<dbReference type="SUPFAM" id="SSF46561">
    <property type="entry name" value="Ribosomal protein L29 (L29p)"/>
    <property type="match status" value="1"/>
</dbReference>
<dbReference type="Pfam" id="PF00831">
    <property type="entry name" value="Ribosomal_L29"/>
    <property type="match status" value="1"/>
</dbReference>
<reference evidence="4" key="1">
    <citation type="submission" date="2022-03" db="EMBL/GenBank/DDBJ databases">
        <title>Draft genome sequence of Aduncisulcus paluster, a free-living microaerophilic Fornicata.</title>
        <authorList>
            <person name="Yuyama I."/>
            <person name="Kume K."/>
            <person name="Tamura T."/>
            <person name="Inagaki Y."/>
            <person name="Hashimoto T."/>
        </authorList>
    </citation>
    <scope>NUCLEOTIDE SEQUENCE</scope>
    <source>
        <strain evidence="4">NY0171</strain>
    </source>
</reference>
<accession>A0ABQ5KSH0</accession>
<keyword evidence="3" id="KW-0687">Ribonucleoprotein</keyword>
<name>A0ABQ5KSH0_9EUKA</name>
<dbReference type="Proteomes" id="UP001057375">
    <property type="component" value="Unassembled WGS sequence"/>
</dbReference>
<sequence>MVSRASEYRQKSIAELKVVLSTLKEDLLKHRVASISSANPQGLTKLRELRKNVACVMTIMTQKARSAAFEEHKGKKFLPKDLRDRRTRAMRRALKKSEKNKVSRRVARKSSKYPMKCFAVKAE</sequence>
<comment type="similarity">
    <text evidence="1">Belongs to the universal ribosomal protein uL29 family.</text>
</comment>
<keyword evidence="2" id="KW-0689">Ribosomal protein</keyword>
<dbReference type="Gene3D" id="1.10.287.310">
    <property type="match status" value="1"/>
</dbReference>
<dbReference type="PANTHER" id="PTHR45722:SF2">
    <property type="entry name" value="LARGE RIBOSOMAL SUBUNIT PROTEIN UL29-RELATED"/>
    <property type="match status" value="1"/>
</dbReference>
<organism evidence="4 5">
    <name type="scientific">Aduncisulcus paluster</name>
    <dbReference type="NCBI Taxonomy" id="2918883"/>
    <lineage>
        <taxon>Eukaryota</taxon>
        <taxon>Metamonada</taxon>
        <taxon>Carpediemonas-like organisms</taxon>
        <taxon>Aduncisulcus</taxon>
    </lineage>
</organism>
<evidence type="ECO:0000313" key="4">
    <source>
        <dbReference type="EMBL" id="GKT34389.1"/>
    </source>
</evidence>
<dbReference type="HAMAP" id="MF_00374">
    <property type="entry name" value="Ribosomal_uL29"/>
    <property type="match status" value="1"/>
</dbReference>
<evidence type="ECO:0000313" key="5">
    <source>
        <dbReference type="Proteomes" id="UP001057375"/>
    </source>
</evidence>
<keyword evidence="5" id="KW-1185">Reference proteome</keyword>
<dbReference type="Gene3D" id="6.10.250.3450">
    <property type="match status" value="1"/>
</dbReference>
<dbReference type="NCBIfam" id="TIGR00012">
    <property type="entry name" value="L29"/>
    <property type="match status" value="1"/>
</dbReference>
<protein>
    <submittedName>
        <fullName evidence="4">Multi-domain containing protein</fullName>
    </submittedName>
</protein>
<evidence type="ECO:0000256" key="1">
    <source>
        <dbReference type="ARBA" id="ARBA00009254"/>
    </source>
</evidence>
<comment type="caution">
    <text evidence="4">The sequence shown here is derived from an EMBL/GenBank/DDBJ whole genome shotgun (WGS) entry which is preliminary data.</text>
</comment>
<evidence type="ECO:0000256" key="3">
    <source>
        <dbReference type="ARBA" id="ARBA00023274"/>
    </source>
</evidence>
<dbReference type="InterPro" id="IPR036049">
    <property type="entry name" value="Ribosomal_uL29_sf"/>
</dbReference>
<evidence type="ECO:0000256" key="2">
    <source>
        <dbReference type="ARBA" id="ARBA00022980"/>
    </source>
</evidence>
<dbReference type="PANTHER" id="PTHR45722">
    <property type="entry name" value="60S RIBOSOMAL PROTEIN L35"/>
    <property type="match status" value="1"/>
</dbReference>
<dbReference type="InterPro" id="IPR001854">
    <property type="entry name" value="Ribosomal_uL29"/>
</dbReference>
<dbReference type="EMBL" id="BQXS01010803">
    <property type="protein sequence ID" value="GKT34389.1"/>
    <property type="molecule type" value="Genomic_DNA"/>
</dbReference>